<proteinExistence type="predicted"/>
<keyword evidence="2" id="KW-1185">Reference proteome</keyword>
<comment type="caution">
    <text evidence="1">The sequence shown here is derived from an EMBL/GenBank/DDBJ whole genome shotgun (WGS) entry which is preliminary data.</text>
</comment>
<dbReference type="Proteomes" id="UP001629156">
    <property type="component" value="Unassembled WGS sequence"/>
</dbReference>
<gene>
    <name evidence="1" type="ORF">ABS766_07375</name>
</gene>
<accession>A0ABW8YYJ7</accession>
<evidence type="ECO:0000313" key="1">
    <source>
        <dbReference type="EMBL" id="MFL9844235.1"/>
    </source>
</evidence>
<organism evidence="1 2">
    <name type="scientific">Flavobacterium rhizosphaerae</name>
    <dbReference type="NCBI Taxonomy" id="3163298"/>
    <lineage>
        <taxon>Bacteria</taxon>
        <taxon>Pseudomonadati</taxon>
        <taxon>Bacteroidota</taxon>
        <taxon>Flavobacteriia</taxon>
        <taxon>Flavobacteriales</taxon>
        <taxon>Flavobacteriaceae</taxon>
        <taxon>Flavobacterium</taxon>
    </lineage>
</organism>
<name>A0ABW8YYJ7_9FLAO</name>
<dbReference type="RefSeq" id="WP_408084487.1">
    <property type="nucleotide sequence ID" value="NZ_JBELPZ010000005.1"/>
</dbReference>
<sequence>MKFCTLFLLLITGFIAKAQQIFLGISYDTVIMYEYDGGKGGDMSIVDDKGNFAKSLSRQVVLDNKTISELNTKLTQKESFGSGEAGCYNPRLGFVYFLNKNIVAKIDICLECNRLVSSFDLKAQKQGKLESEGEIYYLQKGMSKEFSNWLNNLVKSEGFQFSY</sequence>
<protein>
    <submittedName>
        <fullName evidence="1">Uncharacterized protein</fullName>
    </submittedName>
</protein>
<reference evidence="1 2" key="1">
    <citation type="submission" date="2024-06" db="EMBL/GenBank/DDBJ databases">
        <authorList>
            <person name="Kaempfer P."/>
            <person name="Viver T."/>
        </authorList>
    </citation>
    <scope>NUCLEOTIDE SEQUENCE [LARGE SCALE GENOMIC DNA]</scope>
    <source>
        <strain evidence="1 2">ST-119</strain>
    </source>
</reference>
<dbReference type="EMBL" id="JBELPZ010000005">
    <property type="protein sequence ID" value="MFL9844235.1"/>
    <property type="molecule type" value="Genomic_DNA"/>
</dbReference>
<evidence type="ECO:0000313" key="2">
    <source>
        <dbReference type="Proteomes" id="UP001629156"/>
    </source>
</evidence>